<keyword evidence="12 15" id="KW-0238">DNA-binding</keyword>
<feature type="compositionally biased region" description="Basic and acidic residues" evidence="16">
    <location>
        <begin position="441"/>
        <end position="451"/>
    </location>
</feature>
<dbReference type="GO" id="GO:0006298">
    <property type="term" value="P:mismatch repair"/>
    <property type="evidence" value="ECO:0007669"/>
    <property type="project" value="TreeGrafter"/>
</dbReference>
<evidence type="ECO:0000259" key="18">
    <source>
        <dbReference type="SMART" id="SM00485"/>
    </source>
</evidence>
<keyword evidence="14 15" id="KW-0539">Nucleus</keyword>
<evidence type="ECO:0000256" key="15">
    <source>
        <dbReference type="RuleBase" id="RU910737"/>
    </source>
</evidence>
<comment type="similarity">
    <text evidence="2 15">Belongs to the XPG/RAD2 endonuclease family. EXO1 subfamily.</text>
</comment>
<dbReference type="AlphaFoldDB" id="A0A1J1J6E3"/>
<protein>
    <recommendedName>
        <fullName evidence="3 15">Exonuclease 1</fullName>
        <ecNumber evidence="15">3.1.-.-</ecNumber>
    </recommendedName>
</protein>
<evidence type="ECO:0000256" key="14">
    <source>
        <dbReference type="ARBA" id="ARBA00023242"/>
    </source>
</evidence>
<dbReference type="InterPro" id="IPR044752">
    <property type="entry name" value="PIN-like_EXO1"/>
</dbReference>
<sequence length="666" mass="76242">MGIQGLISFCEQATTPITISQIKGKCVAVDSYCLLHRGAYSCADKLIKGIKTSSHIDFSMKYVSMLLSLNIKPIMVFDGRNLPAKALTETKRRKDREIAKEKAKEHLRGGKIDEARREFAKAVDITHEHAIELMKECRKLGVECITAMYEADSQLAYLNKKGIAEYIITEDSDLILFGCQKIIFKLQLDGRCLLFDASKLHLTLNTSEEKFSFDKFRRICILSGCDYLDNLYGVGLAKAKKFMMLTEEEDMKRALLKIPSYLNMKKLTITDEYIEGFLKAEATFKYMFVYDPLKREMLRLNPIDDNDPELAYCSNAGELLEPEIAYQLALGNLNPRTFHKMENFDPNGNLTNVKKPNNIRTARHEIIWKFNSEMINNKQKSTWKQQSRLTTFLGTKSIQKKQLLEVQNIIDQENHVTTEVEMDDLLSSYVSPEVSTSKRRNKDEPDREEHLSVNPFAKRHQSDDRKLSAKPSLLKSFLNGEKKENNKLDHRVVSRFFAGKDKSIKKTETNLTTEDCTELAEMLSNCQEKMLKHKQFYEDTKSFERSNNDEEDDSKNVSFESSISNEDTEIITKETENLNDEKIIVLEKFELKPKLEISFNASSHEASNIKSSLNLKTNLPKVNNKRKPSAKKSSGSITNVSSSENSSIQTKLSKFGFQKKTTINLI</sequence>
<dbReference type="Pfam" id="PF00867">
    <property type="entry name" value="XPG_I"/>
    <property type="match status" value="1"/>
</dbReference>
<dbReference type="FunFam" id="3.40.50.1010:FF:000002">
    <property type="entry name" value="Exonuclease 1, putative"/>
    <property type="match status" value="1"/>
</dbReference>
<evidence type="ECO:0000256" key="2">
    <source>
        <dbReference type="ARBA" id="ARBA00010563"/>
    </source>
</evidence>
<dbReference type="GO" id="GO:0005634">
    <property type="term" value="C:nucleus"/>
    <property type="evidence" value="ECO:0007669"/>
    <property type="project" value="UniProtKB-SubCell"/>
</dbReference>
<keyword evidence="10 15" id="KW-0460">Magnesium</keyword>
<dbReference type="GO" id="GO:0046872">
    <property type="term" value="F:metal ion binding"/>
    <property type="evidence" value="ECO:0007669"/>
    <property type="project" value="UniProtKB-UniRule"/>
</dbReference>
<dbReference type="InterPro" id="IPR006086">
    <property type="entry name" value="XPG-I_dom"/>
</dbReference>
<dbReference type="Gene3D" id="3.40.50.1010">
    <property type="entry name" value="5'-nuclease"/>
    <property type="match status" value="1"/>
</dbReference>
<evidence type="ECO:0000256" key="4">
    <source>
        <dbReference type="ARBA" id="ARBA00022722"/>
    </source>
</evidence>
<feature type="region of interest" description="Disordered" evidence="16">
    <location>
        <begin position="427"/>
        <end position="468"/>
    </location>
</feature>
<dbReference type="FunFam" id="1.10.150.20:FF:000011">
    <property type="entry name" value="exonuclease 1"/>
    <property type="match status" value="1"/>
</dbReference>
<evidence type="ECO:0000256" key="5">
    <source>
        <dbReference type="ARBA" id="ARBA00022723"/>
    </source>
</evidence>
<dbReference type="GO" id="GO:0035312">
    <property type="term" value="F:5'-3' DNA exonuclease activity"/>
    <property type="evidence" value="ECO:0007669"/>
    <property type="project" value="UniProtKB-UniRule"/>
</dbReference>
<keyword evidence="6 15" id="KW-0227">DNA damage</keyword>
<keyword evidence="20" id="KW-1185">Reference proteome</keyword>
<evidence type="ECO:0000256" key="7">
    <source>
        <dbReference type="ARBA" id="ARBA00022769"/>
    </source>
</evidence>
<dbReference type="InterPro" id="IPR006085">
    <property type="entry name" value="XPG_DNA_repair_N"/>
</dbReference>
<dbReference type="SMART" id="SM00484">
    <property type="entry name" value="XPGI"/>
    <property type="match status" value="1"/>
</dbReference>
<gene>
    <name evidence="19" type="primary">putative Exonuclease 1</name>
    <name evidence="19" type="ORF">CLUMA_CG019983</name>
</gene>
<keyword evidence="5 15" id="KW-0479">Metal-binding</keyword>
<dbReference type="PRINTS" id="PR00853">
    <property type="entry name" value="XPGRADSUPER"/>
</dbReference>
<evidence type="ECO:0000256" key="10">
    <source>
        <dbReference type="ARBA" id="ARBA00022842"/>
    </source>
</evidence>
<evidence type="ECO:0000256" key="8">
    <source>
        <dbReference type="ARBA" id="ARBA00022801"/>
    </source>
</evidence>
<dbReference type="Proteomes" id="UP000183832">
    <property type="component" value="Unassembled WGS sequence"/>
</dbReference>
<dbReference type="SUPFAM" id="SSF47807">
    <property type="entry name" value="5' to 3' exonuclease, C-terminal subdomain"/>
    <property type="match status" value="1"/>
</dbReference>
<comment type="function">
    <text evidence="15">5'-&gt;3' double-stranded DNA exonuclease which may also possess a cryptic 3'-&gt;5' double-stranded DNA exonuclease activity. Functions in DNA mismatch repair.</text>
</comment>
<accession>A0A1J1J6E3</accession>
<evidence type="ECO:0000256" key="1">
    <source>
        <dbReference type="ARBA" id="ARBA00004123"/>
    </source>
</evidence>
<feature type="region of interest" description="Disordered" evidence="16">
    <location>
        <begin position="542"/>
        <end position="561"/>
    </location>
</feature>
<dbReference type="CDD" id="cd09908">
    <property type="entry name" value="H3TH_EXO1"/>
    <property type="match status" value="1"/>
</dbReference>
<comment type="subcellular location">
    <subcellularLocation>
        <location evidence="1 15">Nucleus</location>
    </subcellularLocation>
</comment>
<evidence type="ECO:0000313" key="19">
    <source>
        <dbReference type="EMBL" id="CRL07046.1"/>
    </source>
</evidence>
<organism evidence="19 20">
    <name type="scientific">Clunio marinus</name>
    <dbReference type="NCBI Taxonomy" id="568069"/>
    <lineage>
        <taxon>Eukaryota</taxon>
        <taxon>Metazoa</taxon>
        <taxon>Ecdysozoa</taxon>
        <taxon>Arthropoda</taxon>
        <taxon>Hexapoda</taxon>
        <taxon>Insecta</taxon>
        <taxon>Pterygota</taxon>
        <taxon>Neoptera</taxon>
        <taxon>Endopterygota</taxon>
        <taxon>Diptera</taxon>
        <taxon>Nematocera</taxon>
        <taxon>Chironomoidea</taxon>
        <taxon>Chironomidae</taxon>
        <taxon>Clunio</taxon>
    </lineage>
</organism>
<keyword evidence="7 15" id="KW-0228">DNA excision</keyword>
<evidence type="ECO:0000313" key="20">
    <source>
        <dbReference type="Proteomes" id="UP000183832"/>
    </source>
</evidence>
<dbReference type="OrthoDB" id="26491at2759"/>
<evidence type="ECO:0000256" key="9">
    <source>
        <dbReference type="ARBA" id="ARBA00022839"/>
    </source>
</evidence>
<evidence type="ECO:0000256" key="12">
    <source>
        <dbReference type="ARBA" id="ARBA00023125"/>
    </source>
</evidence>
<dbReference type="InterPro" id="IPR029060">
    <property type="entry name" value="PIN-like_dom_sf"/>
</dbReference>
<evidence type="ECO:0000256" key="13">
    <source>
        <dbReference type="ARBA" id="ARBA00023204"/>
    </source>
</evidence>
<dbReference type="SUPFAM" id="SSF88723">
    <property type="entry name" value="PIN domain-like"/>
    <property type="match status" value="1"/>
</dbReference>
<feature type="domain" description="XPG N-terminal" evidence="18">
    <location>
        <begin position="1"/>
        <end position="99"/>
    </location>
</feature>
<dbReference type="CDD" id="cd09857">
    <property type="entry name" value="PIN_EXO1"/>
    <property type="match status" value="1"/>
</dbReference>
<keyword evidence="13 15" id="KW-0234">DNA repair</keyword>
<dbReference type="EMBL" id="CVRI01000069">
    <property type="protein sequence ID" value="CRL07046.1"/>
    <property type="molecule type" value="Genomic_DNA"/>
</dbReference>
<dbReference type="PANTHER" id="PTHR11081">
    <property type="entry name" value="FLAP ENDONUCLEASE FAMILY MEMBER"/>
    <property type="match status" value="1"/>
</dbReference>
<reference evidence="19 20" key="1">
    <citation type="submission" date="2015-04" db="EMBL/GenBank/DDBJ databases">
        <authorList>
            <person name="Syromyatnikov M.Y."/>
            <person name="Popov V.N."/>
        </authorList>
    </citation>
    <scope>NUCLEOTIDE SEQUENCE [LARGE SCALE GENOMIC DNA]</scope>
</reference>
<proteinExistence type="inferred from homology"/>
<dbReference type="STRING" id="568069.A0A1J1J6E3"/>
<dbReference type="Pfam" id="PF00752">
    <property type="entry name" value="XPG_N"/>
    <property type="match status" value="1"/>
</dbReference>
<feature type="region of interest" description="Disordered" evidence="16">
    <location>
        <begin position="619"/>
        <end position="643"/>
    </location>
</feature>
<dbReference type="GO" id="GO:0006310">
    <property type="term" value="P:DNA recombination"/>
    <property type="evidence" value="ECO:0007669"/>
    <property type="project" value="TreeGrafter"/>
</dbReference>
<evidence type="ECO:0000256" key="3">
    <source>
        <dbReference type="ARBA" id="ARBA00020324"/>
    </source>
</evidence>
<dbReference type="GO" id="GO:0003677">
    <property type="term" value="F:DNA binding"/>
    <property type="evidence" value="ECO:0007669"/>
    <property type="project" value="UniProtKB-UniRule"/>
</dbReference>
<dbReference type="EC" id="3.1.-.-" evidence="15"/>
<name>A0A1J1J6E3_9DIPT</name>
<dbReference type="Gene3D" id="1.10.150.20">
    <property type="entry name" value="5' to 3' exonuclease, C-terminal subdomain"/>
    <property type="match status" value="1"/>
</dbReference>
<keyword evidence="8 15" id="KW-0378">Hydrolase</keyword>
<evidence type="ECO:0000256" key="11">
    <source>
        <dbReference type="ARBA" id="ARBA00022881"/>
    </source>
</evidence>
<dbReference type="GO" id="GO:0017108">
    <property type="term" value="F:5'-flap endonuclease activity"/>
    <property type="evidence" value="ECO:0007669"/>
    <property type="project" value="TreeGrafter"/>
</dbReference>
<evidence type="ECO:0000256" key="16">
    <source>
        <dbReference type="SAM" id="MobiDB-lite"/>
    </source>
</evidence>
<dbReference type="InterPro" id="IPR036279">
    <property type="entry name" value="5-3_exonuclease_C_sf"/>
</dbReference>
<feature type="domain" description="XPG-I" evidence="17">
    <location>
        <begin position="138"/>
        <end position="211"/>
    </location>
</feature>
<dbReference type="InterPro" id="IPR006084">
    <property type="entry name" value="XPG/Rad2"/>
</dbReference>
<dbReference type="InterPro" id="IPR037315">
    <property type="entry name" value="EXO1_H3TH"/>
</dbReference>
<comment type="cofactor">
    <cofactor evidence="15">
        <name>Mg(2+)</name>
        <dbReference type="ChEBI" id="CHEBI:18420"/>
    </cofactor>
    <text evidence="15">Binds 2 magnesium ions per subunit. They probably participate in the reaction catalyzed by the enzyme. May bind an additional third magnesium ion after substrate binding.</text>
</comment>
<feature type="compositionally biased region" description="Low complexity" evidence="16">
    <location>
        <begin position="633"/>
        <end position="643"/>
    </location>
</feature>
<dbReference type="PANTHER" id="PTHR11081:SF8">
    <property type="entry name" value="EXONUCLEASE 1"/>
    <property type="match status" value="1"/>
</dbReference>
<keyword evidence="9 15" id="KW-0269">Exonuclease</keyword>
<dbReference type="SMART" id="SM00485">
    <property type="entry name" value="XPGN"/>
    <property type="match status" value="1"/>
</dbReference>
<evidence type="ECO:0000259" key="17">
    <source>
        <dbReference type="SMART" id="SM00484"/>
    </source>
</evidence>
<keyword evidence="11 15" id="KW-0267">Excision nuclease</keyword>
<evidence type="ECO:0000256" key="6">
    <source>
        <dbReference type="ARBA" id="ARBA00022763"/>
    </source>
</evidence>
<keyword evidence="4 15" id="KW-0540">Nuclease</keyword>